<dbReference type="GO" id="GO:0005886">
    <property type="term" value="C:plasma membrane"/>
    <property type="evidence" value="ECO:0007669"/>
    <property type="project" value="UniProtKB-SubCell"/>
</dbReference>
<evidence type="ECO:0000259" key="8">
    <source>
        <dbReference type="PROSITE" id="PS50893"/>
    </source>
</evidence>
<keyword evidence="2 7" id="KW-0812">Transmembrane</keyword>
<dbReference type="SUPFAM" id="SSF52540">
    <property type="entry name" value="P-loop containing nucleoside triphosphate hydrolases"/>
    <property type="match status" value="1"/>
</dbReference>
<dbReference type="SMART" id="SM00382">
    <property type="entry name" value="AAA"/>
    <property type="match status" value="1"/>
</dbReference>
<dbReference type="PROSITE" id="PS50893">
    <property type="entry name" value="ABC_TRANSPORTER_2"/>
    <property type="match status" value="1"/>
</dbReference>
<comment type="subcellular location">
    <subcellularLocation>
        <location evidence="1">Cell membrane</location>
        <topology evidence="1">Multi-pass membrane protein</topology>
    </subcellularLocation>
</comment>
<dbReference type="PANTHER" id="PTHR43394:SF1">
    <property type="entry name" value="ATP-BINDING CASSETTE SUB-FAMILY B MEMBER 10, MITOCHONDRIAL"/>
    <property type="match status" value="1"/>
</dbReference>
<dbReference type="PANTHER" id="PTHR43394">
    <property type="entry name" value="ATP-DEPENDENT PERMEASE MDL1, MITOCHONDRIAL"/>
    <property type="match status" value="1"/>
</dbReference>
<dbReference type="EMBL" id="JBDKWZ010000003">
    <property type="protein sequence ID" value="MEN7547432.1"/>
    <property type="molecule type" value="Genomic_DNA"/>
</dbReference>
<evidence type="ECO:0000256" key="6">
    <source>
        <dbReference type="ARBA" id="ARBA00023136"/>
    </source>
</evidence>
<dbReference type="InterPro" id="IPR017871">
    <property type="entry name" value="ABC_transporter-like_CS"/>
</dbReference>
<evidence type="ECO:0000256" key="2">
    <source>
        <dbReference type="ARBA" id="ARBA00022692"/>
    </source>
</evidence>
<keyword evidence="4 10" id="KW-0067">ATP-binding</keyword>
<comment type="caution">
    <text evidence="10">The sequence shown here is derived from an EMBL/GenBank/DDBJ whole genome shotgun (WGS) entry which is preliminary data.</text>
</comment>
<dbReference type="GO" id="GO:0015421">
    <property type="term" value="F:ABC-type oligopeptide transporter activity"/>
    <property type="evidence" value="ECO:0007669"/>
    <property type="project" value="TreeGrafter"/>
</dbReference>
<dbReference type="InterPro" id="IPR003439">
    <property type="entry name" value="ABC_transporter-like_ATP-bd"/>
</dbReference>
<dbReference type="PROSITE" id="PS00211">
    <property type="entry name" value="ABC_TRANSPORTER_1"/>
    <property type="match status" value="1"/>
</dbReference>
<dbReference type="GO" id="GO:0016887">
    <property type="term" value="F:ATP hydrolysis activity"/>
    <property type="evidence" value="ECO:0007669"/>
    <property type="project" value="InterPro"/>
</dbReference>
<evidence type="ECO:0000256" key="1">
    <source>
        <dbReference type="ARBA" id="ARBA00004651"/>
    </source>
</evidence>
<dbReference type="InterPro" id="IPR027417">
    <property type="entry name" value="P-loop_NTPase"/>
</dbReference>
<evidence type="ECO:0000256" key="7">
    <source>
        <dbReference type="SAM" id="Phobius"/>
    </source>
</evidence>
<name>A0AAW9S1F6_9BACT</name>
<feature type="domain" description="ABC transporter" evidence="8">
    <location>
        <begin position="373"/>
        <end position="606"/>
    </location>
</feature>
<feature type="transmembrane region" description="Helical" evidence="7">
    <location>
        <begin position="90"/>
        <end position="112"/>
    </location>
</feature>
<evidence type="ECO:0000256" key="3">
    <source>
        <dbReference type="ARBA" id="ARBA00022741"/>
    </source>
</evidence>
<dbReference type="Gene3D" id="3.40.50.300">
    <property type="entry name" value="P-loop containing nucleotide triphosphate hydrolases"/>
    <property type="match status" value="1"/>
</dbReference>
<feature type="transmembrane region" description="Helical" evidence="7">
    <location>
        <begin position="21"/>
        <end position="43"/>
    </location>
</feature>
<dbReference type="CDD" id="cd03251">
    <property type="entry name" value="ABCC_MsbA"/>
    <property type="match status" value="1"/>
</dbReference>
<dbReference type="Gene3D" id="1.20.1560.10">
    <property type="entry name" value="ABC transporter type 1, transmembrane domain"/>
    <property type="match status" value="1"/>
</dbReference>
<evidence type="ECO:0000313" key="11">
    <source>
        <dbReference type="Proteomes" id="UP001403385"/>
    </source>
</evidence>
<dbReference type="SUPFAM" id="SSF90123">
    <property type="entry name" value="ABC transporter transmembrane region"/>
    <property type="match status" value="1"/>
</dbReference>
<dbReference type="AlphaFoldDB" id="A0AAW9S1F6"/>
<dbReference type="FunFam" id="3.40.50.300:FF:000218">
    <property type="entry name" value="Multidrug ABC transporter ATP-binding protein"/>
    <property type="match status" value="1"/>
</dbReference>
<sequence>MKTYLRLIEFAKPIGPFLAPYLVLITLASIFSLANFAILMPLLEILFGTMKPVAETTLSLQDFELSKEFITGYFYQEFGSIIHKHGQLQALFALCIVVIVASLLANTFRYIAKRMSERLRAKTTANIRKAIYAKVLEMDIGFFTNQRKGDIISRATNDVLVVEQSITQSITTFFRESVNLIVFFASLFAISPELTFFTLAIIPISGGGISYIAKKLKRHSHRVQEVSADLVSVLDETIGGMRVVKAFNGEPFFRKKFQQENNRYVQSFVKEANRRELASPFSEVMGVFFVAVLLYYGGSLVLGNQSSLEPSQFIGYIILFTQVLNPAKTLSAAIGTIQRGLAAGERTLDFLEIPSAIQDHPSCKELERFDHNIEFRDVRFAYDEKEVLKGIDLSIPKGKTVALVGTSGGGKSTIADLIPRFYEPKSGSILIDGEDVNTYSLHSLRKQLGVVTQESILFHDSIFNNIAYGDPNAKLEDVIQAAKIANAHDFIMQTEKGYDTVIGDRGAKLSGGQRQRLSIARAIFKNPPILILDEATSALDTESEKLVQEAITHLMKNRTSLVIAHRLSTIQDADVILVVKDGEIVERGTHDELMQYQSGIYHNLQQMQSTT</sequence>
<keyword evidence="3" id="KW-0547">Nucleotide-binding</keyword>
<dbReference type="InterPro" id="IPR039421">
    <property type="entry name" value="Type_1_exporter"/>
</dbReference>
<gene>
    <name evidence="10" type="ORF">AAG747_05915</name>
</gene>
<reference evidence="10 11" key="1">
    <citation type="submission" date="2024-04" db="EMBL/GenBank/DDBJ databases">
        <title>Novel genus in family Flammeovirgaceae.</title>
        <authorList>
            <person name="Nguyen T.H."/>
            <person name="Vuong T.Q."/>
            <person name="Le H."/>
            <person name="Kim S.-G."/>
        </authorList>
    </citation>
    <scope>NUCLEOTIDE SEQUENCE [LARGE SCALE GENOMIC DNA]</scope>
    <source>
        <strain evidence="10 11">JCM 23209</strain>
    </source>
</reference>
<dbReference type="GO" id="GO:0005524">
    <property type="term" value="F:ATP binding"/>
    <property type="evidence" value="ECO:0007669"/>
    <property type="project" value="UniProtKB-KW"/>
</dbReference>
<dbReference type="Pfam" id="PF00005">
    <property type="entry name" value="ABC_tran"/>
    <property type="match status" value="1"/>
</dbReference>
<dbReference type="InterPro" id="IPR003593">
    <property type="entry name" value="AAA+_ATPase"/>
</dbReference>
<evidence type="ECO:0000259" key="9">
    <source>
        <dbReference type="PROSITE" id="PS50929"/>
    </source>
</evidence>
<dbReference type="PROSITE" id="PS50929">
    <property type="entry name" value="ABC_TM1F"/>
    <property type="match status" value="1"/>
</dbReference>
<dbReference type="InterPro" id="IPR036640">
    <property type="entry name" value="ABC1_TM_sf"/>
</dbReference>
<protein>
    <submittedName>
        <fullName evidence="10">ABC transporter ATP-binding protein</fullName>
    </submittedName>
</protein>
<organism evidence="10 11">
    <name type="scientific">Rapidithrix thailandica</name>
    <dbReference type="NCBI Taxonomy" id="413964"/>
    <lineage>
        <taxon>Bacteria</taxon>
        <taxon>Pseudomonadati</taxon>
        <taxon>Bacteroidota</taxon>
        <taxon>Cytophagia</taxon>
        <taxon>Cytophagales</taxon>
        <taxon>Flammeovirgaceae</taxon>
        <taxon>Rapidithrix</taxon>
    </lineage>
</organism>
<evidence type="ECO:0000313" key="10">
    <source>
        <dbReference type="EMBL" id="MEN7547432.1"/>
    </source>
</evidence>
<dbReference type="InterPro" id="IPR011527">
    <property type="entry name" value="ABC1_TM_dom"/>
</dbReference>
<keyword evidence="11" id="KW-1185">Reference proteome</keyword>
<feature type="domain" description="ABC transmembrane type-1" evidence="9">
    <location>
        <begin position="22"/>
        <end position="339"/>
    </location>
</feature>
<keyword evidence="6 7" id="KW-0472">Membrane</keyword>
<evidence type="ECO:0000256" key="4">
    <source>
        <dbReference type="ARBA" id="ARBA00022840"/>
    </source>
</evidence>
<dbReference type="Pfam" id="PF00664">
    <property type="entry name" value="ABC_membrane"/>
    <property type="match status" value="1"/>
</dbReference>
<keyword evidence="5 7" id="KW-1133">Transmembrane helix</keyword>
<dbReference type="RefSeq" id="WP_346820220.1">
    <property type="nucleotide sequence ID" value="NZ_JBDKWZ010000003.1"/>
</dbReference>
<dbReference type="Proteomes" id="UP001403385">
    <property type="component" value="Unassembled WGS sequence"/>
</dbReference>
<dbReference type="CDD" id="cd18552">
    <property type="entry name" value="ABC_6TM_MsbA_like"/>
    <property type="match status" value="1"/>
</dbReference>
<evidence type="ECO:0000256" key="5">
    <source>
        <dbReference type="ARBA" id="ARBA00022989"/>
    </source>
</evidence>
<proteinExistence type="predicted"/>
<accession>A0AAW9S1F6</accession>